<dbReference type="PANTHER" id="PTHR38444:SF1">
    <property type="entry name" value="ENTEROBACTIN BIOSYNTHESIS PROTEIN YBDZ"/>
    <property type="match status" value="1"/>
</dbReference>
<reference evidence="2 6" key="2">
    <citation type="submission" date="2019-09" db="EMBL/GenBank/DDBJ databases">
        <title>Prevalence, distribution, and phylogeny of type two toxin-antitoxin genes possessed by Cronobacter species where C. sakazakii homologs follow sequence type lineages.</title>
        <authorList>
            <person name="Finkelstein S."/>
            <person name="Negrete F."/>
            <person name="Jang H."/>
            <person name="Gopinath G.R."/>
            <person name="Tall B.D."/>
        </authorList>
    </citation>
    <scope>NUCLEOTIDE SEQUENCE [LARGE SCALE GENOMIC DNA]</scope>
    <source>
        <strain evidence="2 6">MOD1_Comp4</strain>
    </source>
</reference>
<name>A0A2S9UF70_CROSK</name>
<dbReference type="PANTHER" id="PTHR38444">
    <property type="entry name" value="ENTEROBACTIN BIOSYNTHESIS PROTEIN YBDZ"/>
    <property type="match status" value="1"/>
</dbReference>
<dbReference type="AlphaFoldDB" id="A0A2S9UF70"/>
<dbReference type="Proteomes" id="UP000548673">
    <property type="component" value="Unassembled WGS sequence"/>
</dbReference>
<feature type="domain" description="MbtH-like" evidence="1">
    <location>
        <begin position="5"/>
        <end position="55"/>
    </location>
</feature>
<sequence length="73" mass="8446">MEFSNPFDNPQGRFWLLENHEKQISLWPEPCALPPGWRVVAAPQPPERCEAWLNEHGQALQPADFAHRNETRG</sequence>
<dbReference type="EMBL" id="NCTU01000005">
    <property type="protein sequence ID" value="PUW04271.1"/>
    <property type="molecule type" value="Genomic_DNA"/>
</dbReference>
<proteinExistence type="predicted"/>
<evidence type="ECO:0000313" key="2">
    <source>
        <dbReference type="EMBL" id="KAB0881188.1"/>
    </source>
</evidence>
<dbReference type="EMBL" id="WAGF01000003">
    <property type="protein sequence ID" value="KAB0881188.1"/>
    <property type="molecule type" value="Genomic_DNA"/>
</dbReference>
<evidence type="ECO:0000313" key="6">
    <source>
        <dbReference type="Proteomes" id="UP000439917"/>
    </source>
</evidence>
<dbReference type="EMBL" id="JABTXY010000025">
    <property type="protein sequence ID" value="NYV43593.1"/>
    <property type="molecule type" value="Genomic_DNA"/>
</dbReference>
<dbReference type="Proteomes" id="UP000439917">
    <property type="component" value="Unassembled WGS sequence"/>
</dbReference>
<dbReference type="InterPro" id="IPR038020">
    <property type="entry name" value="MbtH-like_sf"/>
</dbReference>
<evidence type="ECO:0000313" key="7">
    <source>
        <dbReference type="Proteomes" id="UP000548673"/>
    </source>
</evidence>
<accession>A0A2S9UF70</accession>
<dbReference type="GO" id="GO:0005829">
    <property type="term" value="C:cytosol"/>
    <property type="evidence" value="ECO:0007669"/>
    <property type="project" value="TreeGrafter"/>
</dbReference>
<dbReference type="OMA" id="WPEPCAL"/>
<dbReference type="RefSeq" id="WP_004385540.1">
    <property type="nucleotide sequence ID" value="NZ_CABMLV010000001.1"/>
</dbReference>
<evidence type="ECO:0000313" key="4">
    <source>
        <dbReference type="EMBL" id="PUW04271.1"/>
    </source>
</evidence>
<evidence type="ECO:0000313" key="5">
    <source>
        <dbReference type="Proteomes" id="UP000244856"/>
    </source>
</evidence>
<dbReference type="GeneID" id="56731519"/>
<dbReference type="Proteomes" id="UP000244856">
    <property type="component" value="Unassembled WGS sequence"/>
</dbReference>
<dbReference type="GO" id="GO:0019290">
    <property type="term" value="P:siderophore biosynthetic process"/>
    <property type="evidence" value="ECO:0007669"/>
    <property type="project" value="TreeGrafter"/>
</dbReference>
<dbReference type="InterPro" id="IPR037407">
    <property type="entry name" value="MLP_fam"/>
</dbReference>
<reference evidence="4 5" key="1">
    <citation type="submission" date="2017-04" db="EMBL/GenBank/DDBJ databases">
        <title>Cronobacter sakazakii, ST83 Lineage Isolates.</title>
        <authorList>
            <person name="Chase H."/>
            <person name="Tall B."/>
            <person name="Gopinath G."/>
            <person name="Lehner A."/>
        </authorList>
    </citation>
    <scope>NUCLEOTIDE SEQUENCE [LARGE SCALE GENOMIC DNA]</scope>
    <source>
        <strain evidence="4 5">MOD1_Comp15</strain>
    </source>
</reference>
<organism evidence="3 7">
    <name type="scientific">Cronobacter sakazakii</name>
    <name type="common">Enterobacter sakazakii</name>
    <dbReference type="NCBI Taxonomy" id="28141"/>
    <lineage>
        <taxon>Bacteria</taxon>
        <taxon>Pseudomonadati</taxon>
        <taxon>Pseudomonadota</taxon>
        <taxon>Gammaproteobacteria</taxon>
        <taxon>Enterobacterales</taxon>
        <taxon>Enterobacteriaceae</taxon>
        <taxon>Cronobacter</taxon>
    </lineage>
</organism>
<dbReference type="SUPFAM" id="SSF160582">
    <property type="entry name" value="MbtH-like"/>
    <property type="match status" value="1"/>
</dbReference>
<dbReference type="SMART" id="SM00923">
    <property type="entry name" value="MbtH"/>
    <property type="match status" value="1"/>
</dbReference>
<protein>
    <submittedName>
        <fullName evidence="3">MbtH family protein</fullName>
    </submittedName>
</protein>
<reference evidence="3 7" key="3">
    <citation type="submission" date="2020-05" db="EMBL/GenBank/DDBJ databases">
        <title>The draft genome of Cronobacter sakazakii strain 145005.</title>
        <authorList>
            <person name="Yang J."/>
            <person name="Liu L."/>
            <person name="Feng Y."/>
            <person name="Zong Z."/>
        </authorList>
    </citation>
    <scope>NUCLEOTIDE SEQUENCE [LARGE SCALE GENOMIC DNA]</scope>
    <source>
        <strain evidence="3 7">145005</strain>
    </source>
</reference>
<evidence type="ECO:0000259" key="1">
    <source>
        <dbReference type="SMART" id="SM00923"/>
    </source>
</evidence>
<evidence type="ECO:0000313" key="3">
    <source>
        <dbReference type="EMBL" id="NYV43593.1"/>
    </source>
</evidence>
<dbReference type="Pfam" id="PF03621">
    <property type="entry name" value="MbtH"/>
    <property type="match status" value="1"/>
</dbReference>
<dbReference type="InterPro" id="IPR005153">
    <property type="entry name" value="MbtH-like_dom"/>
</dbReference>
<gene>
    <name evidence="4" type="ORF">B7T07_10400</name>
    <name evidence="2" type="ORF">FZI38_03115</name>
    <name evidence="3" type="ORF">HRR37_14755</name>
</gene>
<dbReference type="Gene3D" id="3.90.820.10">
    <property type="entry name" value="Structural Genomics, Unknown Function 30-nov-00 1gh9 Mol_id"/>
    <property type="match status" value="1"/>
</dbReference>
<comment type="caution">
    <text evidence="3">The sequence shown here is derived from an EMBL/GenBank/DDBJ whole genome shotgun (WGS) entry which is preliminary data.</text>
</comment>